<name>A0A4D7YLX1_AGRTU</name>
<dbReference type="AlphaFoldDB" id="A0A4D7YLX1"/>
<evidence type="ECO:0000313" key="2">
    <source>
        <dbReference type="Proteomes" id="UP000298649"/>
    </source>
</evidence>
<proteinExistence type="predicted"/>
<reference evidence="1 2" key="1">
    <citation type="submission" date="2019-04" db="EMBL/GenBank/DDBJ databases">
        <title>Complete genome sequence of Agrobacterium tumefaciens CFBP7129.</title>
        <authorList>
            <person name="Haryono M."/>
            <person name="Lin Y.-C."/>
            <person name="Lai E.-M."/>
            <person name="Kuo C.-H."/>
        </authorList>
    </citation>
    <scope>NUCLEOTIDE SEQUENCE [LARGE SCALE GENOMIC DNA]</scope>
    <source>
        <strain evidence="1 2">CFBP7129</strain>
    </source>
</reference>
<evidence type="ECO:0000313" key="1">
    <source>
        <dbReference type="EMBL" id="QCL97435.1"/>
    </source>
</evidence>
<dbReference type="Proteomes" id="UP000298649">
    <property type="component" value="Chromosome linear"/>
</dbReference>
<accession>A0A4D7YLX1</accession>
<sequence>MAAVKGGEAMLLSEMSDLPELPPDTSAQLYLQLYNKLATALSLRGVVGSDSKSLLSLLLPGQDIRPGLDPADRKTQYYVSNALNRTLLCNWSAVTGSATISDVYRSVLDGKETPTITLSPEQRRELDEAESILFHVDGSPTARYAGYQDLQLAYLAAQDNYEAARATFENGGPIVPPELISARDKAEHKWVQDGFKREIDAAIATVAALEGRDPALYWRKLARLYDDYTMTLDPETGSQFQYITSNPPYERWFDPAGWSDFRFDDSDFANQRGTGGGGLISSQCCCCPAGGGISRSPALLAGKFANAAHEESIGVSPSKFRLTGRIRRVEIIRPWLNPNVFHSRAWRWSPASVSYGIVVSSGGDIAGRIIPTGVMPVLPTTAILAADVIIRWEDGGGTGRRIRDKLNGGYLVRVGPFRLRQPPNDSGEIIIPGPQLIGFISQLIPVCPNPDPLFPWPSNATAEGYWPG</sequence>
<organism evidence="1 2">
    <name type="scientific">Agrobacterium tumefaciens</name>
    <dbReference type="NCBI Taxonomy" id="358"/>
    <lineage>
        <taxon>Bacteria</taxon>
        <taxon>Pseudomonadati</taxon>
        <taxon>Pseudomonadota</taxon>
        <taxon>Alphaproteobacteria</taxon>
        <taxon>Hyphomicrobiales</taxon>
        <taxon>Rhizobiaceae</taxon>
        <taxon>Rhizobium/Agrobacterium group</taxon>
        <taxon>Agrobacterium</taxon>
        <taxon>Agrobacterium tumefaciens complex</taxon>
    </lineage>
</organism>
<gene>
    <name evidence="1" type="ORF">CFBP7129_25405</name>
</gene>
<protein>
    <submittedName>
        <fullName evidence="1">Uncharacterized protein</fullName>
    </submittedName>
</protein>
<dbReference type="EMBL" id="CP039923">
    <property type="protein sequence ID" value="QCL97435.1"/>
    <property type="molecule type" value="Genomic_DNA"/>
</dbReference>
<dbReference type="RefSeq" id="WP_137005851.1">
    <property type="nucleotide sequence ID" value="NZ_CP039923.1"/>
</dbReference>